<dbReference type="Pfam" id="PF13687">
    <property type="entry name" value="DUF4153"/>
    <property type="match status" value="1"/>
</dbReference>
<dbReference type="AlphaFoldDB" id="A0A5J5HXZ3"/>
<feature type="transmembrane region" description="Helical" evidence="1">
    <location>
        <begin position="150"/>
        <end position="172"/>
    </location>
</feature>
<feature type="transmembrane region" description="Helical" evidence="1">
    <location>
        <begin position="36"/>
        <end position="53"/>
    </location>
</feature>
<feature type="transmembrane region" description="Helical" evidence="1">
    <location>
        <begin position="12"/>
        <end position="30"/>
    </location>
</feature>
<dbReference type="InterPro" id="IPR025291">
    <property type="entry name" value="DUF4153"/>
</dbReference>
<protein>
    <submittedName>
        <fullName evidence="3">DUF4173 domain-containing protein</fullName>
    </submittedName>
</protein>
<feature type="transmembrane region" description="Helical" evidence="1">
    <location>
        <begin position="280"/>
        <end position="301"/>
    </location>
</feature>
<sequence>MPASALRFTARFRWKLLPALLVVGLGDWLFYQRQFYGGYVGLFTLAVLGALLIGRPMIGRDRRAWVALAAAGLFSGALLYDASLLAWMLFWIAAAMAALLPATARFDDGWRWFQRLLLHGLRAPFVPLIDVRRLLKVRAAGRSGRWSMQAAMATLALPLIGSAIILSLFAAANPLIERFLSSLLLLDLSISLFARVAFWTLIFIAIWSLLRPRAARRLLPIFGGRADASLPGVSVASVTLSLIVFNLIFAAQNLMDAAWLWGWAPMPADMSMADYAHRGAYPLIATAMLAALFVLVTLRPGADTARIPAIRKLVSLWIGQNIILVASSMLRVADYIDAYSLTRLRIAALIWMALVGFGMATICWRLLRDHSASWLVNVNLAAVALVLTVVSFVDLGAIAAQWNVRHAREVGGRGVTLDLCYLDHLGDSALLALLQLEQQSTIAPAFRERVEAVRARRAYELAADQRRGWSLLGQKRLTQARLIAAQTGPLRLMLRPRACDGALIPPPPVAASPVQSEHVDPKTVRALTGETVK</sequence>
<feature type="transmembrane region" description="Helical" evidence="1">
    <location>
        <begin position="374"/>
        <end position="393"/>
    </location>
</feature>
<keyword evidence="1" id="KW-1133">Transmembrane helix</keyword>
<evidence type="ECO:0000256" key="1">
    <source>
        <dbReference type="SAM" id="Phobius"/>
    </source>
</evidence>
<keyword evidence="1" id="KW-0812">Transmembrane</keyword>
<evidence type="ECO:0000313" key="2">
    <source>
        <dbReference type="EMBL" id="KAA9013540.1"/>
    </source>
</evidence>
<dbReference type="RefSeq" id="WP_120252678.1">
    <property type="nucleotide sequence ID" value="NZ_JBNNIY010000013.1"/>
</dbReference>
<accession>A0A5J5HXZ3</accession>
<evidence type="ECO:0000313" key="4">
    <source>
        <dbReference type="Proteomes" id="UP000325933"/>
    </source>
</evidence>
<dbReference type="EMBL" id="VYQB01000016">
    <property type="protein sequence ID" value="KAA9013540.1"/>
    <property type="molecule type" value="Genomic_DNA"/>
</dbReference>
<feature type="transmembrane region" description="Helical" evidence="1">
    <location>
        <begin position="192"/>
        <end position="210"/>
    </location>
</feature>
<comment type="caution">
    <text evidence="3">The sequence shown here is derived from an EMBL/GenBank/DDBJ whole genome shotgun (WGS) entry which is preliminary data.</text>
</comment>
<organism evidence="3 4">
    <name type="scientific">Sphingobium limneticum</name>
    <dbReference type="NCBI Taxonomy" id="1007511"/>
    <lineage>
        <taxon>Bacteria</taxon>
        <taxon>Pseudomonadati</taxon>
        <taxon>Pseudomonadota</taxon>
        <taxon>Alphaproteobacteria</taxon>
        <taxon>Sphingomonadales</taxon>
        <taxon>Sphingomonadaceae</taxon>
        <taxon>Sphingobium</taxon>
    </lineage>
</organism>
<feature type="transmembrane region" description="Helical" evidence="1">
    <location>
        <begin position="344"/>
        <end position="367"/>
    </location>
</feature>
<name>A0A5J5HXZ3_9SPHN</name>
<keyword evidence="1" id="KW-0472">Membrane</keyword>
<evidence type="ECO:0000313" key="5">
    <source>
        <dbReference type="Proteomes" id="UP000326364"/>
    </source>
</evidence>
<proteinExistence type="predicted"/>
<feature type="transmembrane region" description="Helical" evidence="1">
    <location>
        <begin position="313"/>
        <end position="332"/>
    </location>
</feature>
<dbReference type="EMBL" id="VYQA01000016">
    <property type="protein sequence ID" value="KAA9026602.1"/>
    <property type="molecule type" value="Genomic_DNA"/>
</dbReference>
<feature type="transmembrane region" description="Helical" evidence="1">
    <location>
        <begin position="230"/>
        <end position="251"/>
    </location>
</feature>
<reference evidence="4 5" key="1">
    <citation type="submission" date="2019-09" db="EMBL/GenBank/DDBJ databases">
        <authorList>
            <person name="Feng G."/>
        </authorList>
    </citation>
    <scope>NUCLEOTIDE SEQUENCE [LARGE SCALE GENOMIC DNA]</scope>
    <source>
        <strain evidence="3 4">KACC 19283</strain>
        <strain evidence="2 5">KACC 19284</strain>
    </source>
</reference>
<keyword evidence="5" id="KW-1185">Reference proteome</keyword>
<gene>
    <name evidence="3" type="ORF">F4U95_18755</name>
    <name evidence="2" type="ORF">F4U96_18630</name>
</gene>
<dbReference type="Proteomes" id="UP000326364">
    <property type="component" value="Unassembled WGS sequence"/>
</dbReference>
<evidence type="ECO:0000313" key="3">
    <source>
        <dbReference type="EMBL" id="KAA9026602.1"/>
    </source>
</evidence>
<dbReference type="Proteomes" id="UP000325933">
    <property type="component" value="Unassembled WGS sequence"/>
</dbReference>
<feature type="transmembrane region" description="Helical" evidence="1">
    <location>
        <begin position="65"/>
        <end position="92"/>
    </location>
</feature>